<dbReference type="NCBIfam" id="TIGR01409">
    <property type="entry name" value="TAT_signal_seq"/>
    <property type="match status" value="1"/>
</dbReference>
<dbReference type="PANTHER" id="PTHR42693">
    <property type="entry name" value="ARYLSULFATASE FAMILY MEMBER"/>
    <property type="match status" value="1"/>
</dbReference>
<evidence type="ECO:0000259" key="5">
    <source>
        <dbReference type="Pfam" id="PF00884"/>
    </source>
</evidence>
<dbReference type="InterPro" id="IPR024607">
    <property type="entry name" value="Sulfatase_CS"/>
</dbReference>
<proteinExistence type="inferred from homology"/>
<feature type="non-terminal residue" evidence="6">
    <location>
        <position position="150"/>
    </location>
</feature>
<sequence length="150" mass="16154">MGKNISRRDFLKTAGVASLMAAAMGVYAKSASNSSGKSFASRPNVVLVLTDDQGYGDLSCHGNPVLKTPNLDKLYAESTRFTDYHVAPMCTPTRGELLTGKQAFRNGAVFVCQGKSMIRRGIPTMGEVFRAGGYATGHFGKWHLGDNNPY</sequence>
<dbReference type="SUPFAM" id="SSF53649">
    <property type="entry name" value="Alkaline phosphatase-like"/>
    <property type="match status" value="1"/>
</dbReference>
<protein>
    <recommendedName>
        <fullName evidence="5">Sulfatase N-terminal domain-containing protein</fullName>
    </recommendedName>
</protein>
<gene>
    <name evidence="6" type="ORF">S12H4_14371</name>
</gene>
<dbReference type="InterPro" id="IPR019546">
    <property type="entry name" value="TAT_signal_bac_arc"/>
</dbReference>
<dbReference type="GO" id="GO:0004065">
    <property type="term" value="F:arylsulfatase activity"/>
    <property type="evidence" value="ECO:0007669"/>
    <property type="project" value="TreeGrafter"/>
</dbReference>
<evidence type="ECO:0000313" key="6">
    <source>
        <dbReference type="EMBL" id="GAI81570.1"/>
    </source>
</evidence>
<dbReference type="InterPro" id="IPR050738">
    <property type="entry name" value="Sulfatase"/>
</dbReference>
<evidence type="ECO:0000256" key="1">
    <source>
        <dbReference type="ARBA" id="ARBA00008779"/>
    </source>
</evidence>
<keyword evidence="2" id="KW-0479">Metal-binding</keyword>
<dbReference type="Gene3D" id="3.40.720.10">
    <property type="entry name" value="Alkaline Phosphatase, subunit A"/>
    <property type="match status" value="1"/>
</dbReference>
<reference evidence="6" key="1">
    <citation type="journal article" date="2014" name="Front. Microbiol.">
        <title>High frequency of phylogenetically diverse reductive dehalogenase-homologous genes in deep subseafloor sedimentary metagenomes.</title>
        <authorList>
            <person name="Kawai M."/>
            <person name="Futagami T."/>
            <person name="Toyoda A."/>
            <person name="Takaki Y."/>
            <person name="Nishi S."/>
            <person name="Hori S."/>
            <person name="Arai W."/>
            <person name="Tsubouchi T."/>
            <person name="Morono Y."/>
            <person name="Uchiyama I."/>
            <person name="Ito T."/>
            <person name="Fujiyama A."/>
            <person name="Inagaki F."/>
            <person name="Takami H."/>
        </authorList>
    </citation>
    <scope>NUCLEOTIDE SEQUENCE</scope>
    <source>
        <strain evidence="6">Expedition CK06-06</strain>
    </source>
</reference>
<organism evidence="6">
    <name type="scientific">marine sediment metagenome</name>
    <dbReference type="NCBI Taxonomy" id="412755"/>
    <lineage>
        <taxon>unclassified sequences</taxon>
        <taxon>metagenomes</taxon>
        <taxon>ecological metagenomes</taxon>
    </lineage>
</organism>
<name>X1T1U3_9ZZZZ</name>
<keyword evidence="3" id="KW-0378">Hydrolase</keyword>
<dbReference type="EMBL" id="BARW01006849">
    <property type="protein sequence ID" value="GAI81570.1"/>
    <property type="molecule type" value="Genomic_DNA"/>
</dbReference>
<dbReference type="PANTHER" id="PTHR42693:SF53">
    <property type="entry name" value="ENDO-4-O-SULFATASE"/>
    <property type="match status" value="1"/>
</dbReference>
<accession>X1T1U3</accession>
<dbReference type="PROSITE" id="PS51318">
    <property type="entry name" value="TAT"/>
    <property type="match status" value="1"/>
</dbReference>
<comment type="caution">
    <text evidence="6">The sequence shown here is derived from an EMBL/GenBank/DDBJ whole genome shotgun (WGS) entry which is preliminary data.</text>
</comment>
<comment type="similarity">
    <text evidence="1">Belongs to the sulfatase family.</text>
</comment>
<dbReference type="InterPro" id="IPR000917">
    <property type="entry name" value="Sulfatase_N"/>
</dbReference>
<evidence type="ECO:0000256" key="2">
    <source>
        <dbReference type="ARBA" id="ARBA00022723"/>
    </source>
</evidence>
<dbReference type="Pfam" id="PF10518">
    <property type="entry name" value="TAT_signal"/>
    <property type="match status" value="1"/>
</dbReference>
<dbReference type="InterPro" id="IPR017850">
    <property type="entry name" value="Alkaline_phosphatase_core_sf"/>
</dbReference>
<evidence type="ECO:0000256" key="3">
    <source>
        <dbReference type="ARBA" id="ARBA00022801"/>
    </source>
</evidence>
<dbReference type="AlphaFoldDB" id="X1T1U3"/>
<evidence type="ECO:0000256" key="4">
    <source>
        <dbReference type="ARBA" id="ARBA00022837"/>
    </source>
</evidence>
<dbReference type="Pfam" id="PF00884">
    <property type="entry name" value="Sulfatase"/>
    <property type="match status" value="1"/>
</dbReference>
<dbReference type="InterPro" id="IPR006311">
    <property type="entry name" value="TAT_signal"/>
</dbReference>
<dbReference type="PROSITE" id="PS00523">
    <property type="entry name" value="SULFATASE_1"/>
    <property type="match status" value="1"/>
</dbReference>
<keyword evidence="4" id="KW-0106">Calcium</keyword>
<feature type="domain" description="Sulfatase N-terminal" evidence="5">
    <location>
        <begin position="43"/>
        <end position="145"/>
    </location>
</feature>
<dbReference type="GO" id="GO:0046872">
    <property type="term" value="F:metal ion binding"/>
    <property type="evidence" value="ECO:0007669"/>
    <property type="project" value="UniProtKB-KW"/>
</dbReference>